<sequence length="169" mass="19222">MKYIIFAGLIFFSLGSLASNAKVKGDESLDKMLKEIAAEQAKRNPIHTEDDFIKAAIKNGYQVQRNLAFGYQTGDSKTGGYDFISKNDTKSCAWRKILLIANPEKTDSSDTANERFSCRNLDFEQDEEVWKIVYKYLPMIAEAKEKGEYMVEKKSEPTPDKLEIIDVTQ</sequence>
<evidence type="ECO:0000256" key="1">
    <source>
        <dbReference type="SAM" id="MobiDB-lite"/>
    </source>
</evidence>
<dbReference type="RefSeq" id="WP_109739624.1">
    <property type="nucleotide sequence ID" value="NZ_LT556085.1"/>
</dbReference>
<accession>A0AAX2BED2</accession>
<organism evidence="3 4">
    <name type="scientific">Citrobacter amalonaticus</name>
    <dbReference type="NCBI Taxonomy" id="35703"/>
    <lineage>
        <taxon>Bacteria</taxon>
        <taxon>Pseudomonadati</taxon>
        <taxon>Pseudomonadota</taxon>
        <taxon>Gammaproteobacteria</taxon>
        <taxon>Enterobacterales</taxon>
        <taxon>Enterobacteriaceae</taxon>
        <taxon>Citrobacter</taxon>
    </lineage>
</organism>
<dbReference type="EMBL" id="LT556085">
    <property type="protein sequence ID" value="SAZ04913.1"/>
    <property type="molecule type" value="Genomic_DNA"/>
</dbReference>
<evidence type="ECO:0000313" key="4">
    <source>
        <dbReference type="Proteomes" id="UP000245995"/>
    </source>
</evidence>
<evidence type="ECO:0000256" key="2">
    <source>
        <dbReference type="SAM" id="SignalP"/>
    </source>
</evidence>
<reference evidence="3 4" key="1">
    <citation type="submission" date="2016-04" db="EMBL/GenBank/DDBJ databases">
        <authorList>
            <person name="Regsiter A."/>
            <person name="William W."/>
        </authorList>
    </citation>
    <scope>NUCLEOTIDE SEQUENCE [LARGE SCALE GENOMIC DNA]</scope>
    <source>
        <strain evidence="3 4">92</strain>
    </source>
</reference>
<feature type="region of interest" description="Disordered" evidence="1">
    <location>
        <begin position="150"/>
        <end position="169"/>
    </location>
</feature>
<gene>
    <name evidence="3" type="ORF">CITRO92_0860</name>
</gene>
<proteinExistence type="predicted"/>
<keyword evidence="2" id="KW-0732">Signal</keyword>
<feature type="chain" id="PRO_5043746403" evidence="2">
    <location>
        <begin position="19"/>
        <end position="169"/>
    </location>
</feature>
<evidence type="ECO:0000313" key="3">
    <source>
        <dbReference type="EMBL" id="SAZ04913.1"/>
    </source>
</evidence>
<feature type="signal peptide" evidence="2">
    <location>
        <begin position="1"/>
        <end position="18"/>
    </location>
</feature>
<dbReference type="Proteomes" id="UP000245995">
    <property type="component" value="Chromosome CITRO92"/>
</dbReference>
<name>A0AAX2BED2_CITAM</name>
<dbReference type="AlphaFoldDB" id="A0AAX2BED2"/>
<protein>
    <submittedName>
        <fullName evidence="3">Uncharacterized protein</fullName>
    </submittedName>
</protein>